<organism evidence="2 3">
    <name type="scientific">Blastopirellula marina</name>
    <dbReference type="NCBI Taxonomy" id="124"/>
    <lineage>
        <taxon>Bacteria</taxon>
        <taxon>Pseudomonadati</taxon>
        <taxon>Planctomycetota</taxon>
        <taxon>Planctomycetia</taxon>
        <taxon>Pirellulales</taxon>
        <taxon>Pirellulaceae</taxon>
        <taxon>Blastopirellula</taxon>
    </lineage>
</organism>
<evidence type="ECO:0000313" key="2">
    <source>
        <dbReference type="EMBL" id="PQO45398.1"/>
    </source>
</evidence>
<name>A0A2S8GLU2_9BACT</name>
<dbReference type="Proteomes" id="UP000237819">
    <property type="component" value="Unassembled WGS sequence"/>
</dbReference>
<dbReference type="EMBL" id="PUHZ01000014">
    <property type="protein sequence ID" value="PQO45398.1"/>
    <property type="molecule type" value="Genomic_DNA"/>
</dbReference>
<evidence type="ECO:0000313" key="3">
    <source>
        <dbReference type="Proteomes" id="UP000237819"/>
    </source>
</evidence>
<sequence length="219" mass="23596">MRTERGLISLLLLLAVTVQLDAGIVTVDPFTGTLQESFEDQPFDQGNLFDGDGAFSSSMPMEGFIQSVSNAGGGELGGTILAQEGDRFIYHVFSQGNSVFEFDGAIDHFGGYFNSLYQTGSGSTISFYNGATLVDTVNIDVGFGEWIWQGWTATDGDTFDRVSIDHNTVSLGPYNAIYMDNLQAGSIASVPEPSSMLLFGMSALGVGIVARRRQRSRLK</sequence>
<dbReference type="Pfam" id="PF07589">
    <property type="entry name" value="PEP-CTERM"/>
    <property type="match status" value="1"/>
</dbReference>
<proteinExistence type="predicted"/>
<evidence type="ECO:0000259" key="1">
    <source>
        <dbReference type="Pfam" id="PF07589"/>
    </source>
</evidence>
<gene>
    <name evidence="2" type="ORF">C5Y93_13175</name>
</gene>
<dbReference type="AlphaFoldDB" id="A0A2S8GLU2"/>
<accession>A0A2S8GLU2</accession>
<dbReference type="OrthoDB" id="257950at2"/>
<protein>
    <recommendedName>
        <fullName evidence="1">Ice-binding protein C-terminal domain-containing protein</fullName>
    </recommendedName>
</protein>
<reference evidence="2 3" key="1">
    <citation type="submission" date="2018-02" db="EMBL/GenBank/DDBJ databases">
        <title>Comparative genomes isolates from brazilian mangrove.</title>
        <authorList>
            <person name="Araujo J.E."/>
            <person name="Taketani R.G."/>
            <person name="Silva M.C.P."/>
            <person name="Loureco M.V."/>
            <person name="Andreote F.D."/>
        </authorList>
    </citation>
    <scope>NUCLEOTIDE SEQUENCE [LARGE SCALE GENOMIC DNA]</scope>
    <source>
        <strain evidence="2 3">Nap-Phe MGV</strain>
    </source>
</reference>
<feature type="domain" description="Ice-binding protein C-terminal" evidence="1">
    <location>
        <begin position="189"/>
        <end position="213"/>
    </location>
</feature>
<dbReference type="InterPro" id="IPR013424">
    <property type="entry name" value="Ice-binding_C"/>
</dbReference>
<comment type="caution">
    <text evidence="2">The sequence shown here is derived from an EMBL/GenBank/DDBJ whole genome shotgun (WGS) entry which is preliminary data.</text>
</comment>
<dbReference type="NCBIfam" id="TIGR02595">
    <property type="entry name" value="PEP_CTERM"/>
    <property type="match status" value="1"/>
</dbReference>
<dbReference type="RefSeq" id="WP_105335889.1">
    <property type="nucleotide sequence ID" value="NZ_PUHZ01000014.1"/>
</dbReference>